<dbReference type="PANTHER" id="PTHR42946">
    <property type="entry name" value="PHOSPHOHEXOSE MUTASE"/>
    <property type="match status" value="1"/>
</dbReference>
<dbReference type="EMBL" id="AANZ01000021">
    <property type="protein sequence ID" value="EAQ78375.1"/>
    <property type="molecule type" value="Genomic_DNA"/>
</dbReference>
<comment type="cofactor">
    <cofactor evidence="1">
        <name>Mg(2+)</name>
        <dbReference type="ChEBI" id="CHEBI:18420"/>
    </cofactor>
</comment>
<dbReference type="SUPFAM" id="SSF53738">
    <property type="entry name" value="Phosphoglucomutase, first 3 domains"/>
    <property type="match status" value="3"/>
</dbReference>
<evidence type="ECO:0000259" key="10">
    <source>
        <dbReference type="Pfam" id="PF02879"/>
    </source>
</evidence>
<feature type="domain" description="Alpha-D-phosphohexomutase alpha/beta/alpha" evidence="10">
    <location>
        <begin position="165"/>
        <end position="263"/>
    </location>
</feature>
<dbReference type="AlphaFoldDB" id="A3ZYD3"/>
<dbReference type="GO" id="GO:0006048">
    <property type="term" value="P:UDP-N-acetylglucosamine biosynthetic process"/>
    <property type="evidence" value="ECO:0007669"/>
    <property type="project" value="TreeGrafter"/>
</dbReference>
<dbReference type="GO" id="GO:0009252">
    <property type="term" value="P:peptidoglycan biosynthetic process"/>
    <property type="evidence" value="ECO:0007669"/>
    <property type="project" value="TreeGrafter"/>
</dbReference>
<dbReference type="InterPro" id="IPR016066">
    <property type="entry name" value="A-D-PHexomutase_CS"/>
</dbReference>
<proteinExistence type="inferred from homology"/>
<comment type="similarity">
    <text evidence="2 7">Belongs to the phosphohexose mutase family.</text>
</comment>
<evidence type="ECO:0000256" key="5">
    <source>
        <dbReference type="ARBA" id="ARBA00022842"/>
    </source>
</evidence>
<evidence type="ECO:0000256" key="4">
    <source>
        <dbReference type="ARBA" id="ARBA00022723"/>
    </source>
</evidence>
<dbReference type="Pfam" id="PF00408">
    <property type="entry name" value="PGM_PMM_IV"/>
    <property type="match status" value="1"/>
</dbReference>
<dbReference type="STRING" id="314230.DSM3645_06781"/>
<evidence type="ECO:0000313" key="13">
    <source>
        <dbReference type="Proteomes" id="UP000004358"/>
    </source>
</evidence>
<dbReference type="Pfam" id="PF02879">
    <property type="entry name" value="PGM_PMM_II"/>
    <property type="match status" value="1"/>
</dbReference>
<protein>
    <submittedName>
        <fullName evidence="12">Phosphomannomutase (Pmm)</fullName>
    </submittedName>
</protein>
<organism evidence="12 13">
    <name type="scientific">Blastopirellula marina DSM 3645</name>
    <dbReference type="NCBI Taxonomy" id="314230"/>
    <lineage>
        <taxon>Bacteria</taxon>
        <taxon>Pseudomonadati</taxon>
        <taxon>Planctomycetota</taxon>
        <taxon>Planctomycetia</taxon>
        <taxon>Pirellulales</taxon>
        <taxon>Pirellulaceae</taxon>
        <taxon>Blastopirellula</taxon>
    </lineage>
</organism>
<dbReference type="Gene3D" id="3.30.310.50">
    <property type="entry name" value="Alpha-D-phosphohexomutase, C-terminal domain"/>
    <property type="match status" value="1"/>
</dbReference>
<dbReference type="NCBIfam" id="TIGR03990">
    <property type="entry name" value="Arch_GlmM"/>
    <property type="match status" value="1"/>
</dbReference>
<dbReference type="InterPro" id="IPR005843">
    <property type="entry name" value="A-D-PHexomutase_C"/>
</dbReference>
<comment type="caution">
    <text evidence="12">The sequence shown here is derived from an EMBL/GenBank/DDBJ whole genome shotgun (WGS) entry which is preliminary data.</text>
</comment>
<evidence type="ECO:0000313" key="12">
    <source>
        <dbReference type="EMBL" id="EAQ78375.1"/>
    </source>
</evidence>
<gene>
    <name evidence="12" type="ORF">DSM3645_06781</name>
</gene>
<dbReference type="Pfam" id="PF02878">
    <property type="entry name" value="PGM_PMM_I"/>
    <property type="match status" value="1"/>
</dbReference>
<reference evidence="12 13" key="1">
    <citation type="submission" date="2006-02" db="EMBL/GenBank/DDBJ databases">
        <authorList>
            <person name="Amann R."/>
            <person name="Ferriera S."/>
            <person name="Johnson J."/>
            <person name="Kravitz S."/>
            <person name="Halpern A."/>
            <person name="Remington K."/>
            <person name="Beeson K."/>
            <person name="Tran B."/>
            <person name="Rogers Y.-H."/>
            <person name="Friedman R."/>
            <person name="Venter J.C."/>
        </authorList>
    </citation>
    <scope>NUCLEOTIDE SEQUENCE [LARGE SCALE GENOMIC DNA]</scope>
    <source>
        <strain evidence="12 13">DSM 3645</strain>
    </source>
</reference>
<dbReference type="Proteomes" id="UP000004358">
    <property type="component" value="Unassembled WGS sequence"/>
</dbReference>
<evidence type="ECO:0000256" key="3">
    <source>
        <dbReference type="ARBA" id="ARBA00022553"/>
    </source>
</evidence>
<dbReference type="GO" id="GO:0000287">
    <property type="term" value="F:magnesium ion binding"/>
    <property type="evidence" value="ECO:0007669"/>
    <property type="project" value="InterPro"/>
</dbReference>
<dbReference type="CDD" id="cd05803">
    <property type="entry name" value="PGM_like4"/>
    <property type="match status" value="1"/>
</dbReference>
<dbReference type="InterPro" id="IPR005846">
    <property type="entry name" value="A-D-PHexomutase_a/b/a-III"/>
</dbReference>
<evidence type="ECO:0000256" key="2">
    <source>
        <dbReference type="ARBA" id="ARBA00010231"/>
    </source>
</evidence>
<dbReference type="InterPro" id="IPR005841">
    <property type="entry name" value="Alpha-D-phosphohexomutase_SF"/>
</dbReference>
<keyword evidence="6" id="KW-0413">Isomerase</keyword>
<keyword evidence="5 7" id="KW-0460">Magnesium</keyword>
<dbReference type="PRINTS" id="PR00509">
    <property type="entry name" value="PGMPMM"/>
</dbReference>
<keyword evidence="3" id="KW-0597">Phosphoprotein</keyword>
<feature type="domain" description="Alpha-D-phosphohexomutase C-terminal" evidence="8">
    <location>
        <begin position="404"/>
        <end position="450"/>
    </location>
</feature>
<dbReference type="InterPro" id="IPR016055">
    <property type="entry name" value="A-D-PHexomutase_a/b/a-I/II/III"/>
</dbReference>
<dbReference type="GO" id="GO:0005829">
    <property type="term" value="C:cytosol"/>
    <property type="evidence" value="ECO:0007669"/>
    <property type="project" value="TreeGrafter"/>
</dbReference>
<dbReference type="SUPFAM" id="SSF55957">
    <property type="entry name" value="Phosphoglucomutase, C-terminal domain"/>
    <property type="match status" value="1"/>
</dbReference>
<dbReference type="GO" id="GO:0005975">
    <property type="term" value="P:carbohydrate metabolic process"/>
    <property type="evidence" value="ECO:0007669"/>
    <property type="project" value="InterPro"/>
</dbReference>
<evidence type="ECO:0000259" key="11">
    <source>
        <dbReference type="Pfam" id="PF02880"/>
    </source>
</evidence>
<feature type="domain" description="Alpha-D-phosphohexomutase alpha/beta/alpha" evidence="9">
    <location>
        <begin position="20"/>
        <end position="142"/>
    </location>
</feature>
<dbReference type="eggNOG" id="COG1109">
    <property type="taxonomic scope" value="Bacteria"/>
</dbReference>
<dbReference type="PROSITE" id="PS00710">
    <property type="entry name" value="PGM_PMM"/>
    <property type="match status" value="1"/>
</dbReference>
<evidence type="ECO:0000259" key="8">
    <source>
        <dbReference type="Pfam" id="PF00408"/>
    </source>
</evidence>
<name>A3ZYD3_9BACT</name>
<dbReference type="GO" id="GO:0008966">
    <property type="term" value="F:phosphoglucosamine mutase activity"/>
    <property type="evidence" value="ECO:0007669"/>
    <property type="project" value="InterPro"/>
</dbReference>
<sequence>MATALIYKEESVKDPIISVSGLRGVVGESLTPSVAVRYIAAFAEQVSPGPILIARDGRPSGKPLAHLIAGTLNFCGRDVIQADIAATPTVGVLTRQYQCGGAVQISASHNPPQYNGIKLMGADGRVIPADQGESVLTAYHANSASWVAHEQLGSLTNCEDTLSQHLTKVLAIVDVARIKQRKFRVLLDSNEGAGSLLGRRLLETLGCEFEILGNNASGNFLHTPEPTAANLQEVCAKIVASGADIGFCQDPDADRLAIIDAAGRYIGEEYTVALCLDHVLASRQGPVVINCATSLMNEAIAKKHGSPIFRSSVGEANVTDMMIAKQAIFGGEGNGGPIDPRVGYIRDSFVGMALVLDAMAASSSTVAELADSIPRFEILKTTMPLDREQLAGSLDRLTAYFSDARASRLDGLRFAWDDAWLLIRGSNTEPIVRIIAESPASDRSAALCEAAARVMQG</sequence>
<dbReference type="GO" id="GO:0004615">
    <property type="term" value="F:phosphomannomutase activity"/>
    <property type="evidence" value="ECO:0007669"/>
    <property type="project" value="TreeGrafter"/>
</dbReference>
<dbReference type="Gene3D" id="3.40.120.10">
    <property type="entry name" value="Alpha-D-Glucose-1,6-Bisphosphate, subunit A, domain 3"/>
    <property type="match status" value="3"/>
</dbReference>
<dbReference type="InterPro" id="IPR050060">
    <property type="entry name" value="Phosphoglucosamine_mutase"/>
</dbReference>
<dbReference type="InterPro" id="IPR005845">
    <property type="entry name" value="A-D-PHexomutase_a/b/a-II"/>
</dbReference>
<evidence type="ECO:0000256" key="1">
    <source>
        <dbReference type="ARBA" id="ARBA00001946"/>
    </source>
</evidence>
<evidence type="ECO:0000259" key="9">
    <source>
        <dbReference type="Pfam" id="PF02878"/>
    </source>
</evidence>
<dbReference type="InterPro" id="IPR024086">
    <property type="entry name" value="GlmM_arc-type"/>
</dbReference>
<dbReference type="Pfam" id="PF02880">
    <property type="entry name" value="PGM_PMM_III"/>
    <property type="match status" value="1"/>
</dbReference>
<dbReference type="InterPro" id="IPR005844">
    <property type="entry name" value="A-D-PHexomutase_a/b/a-I"/>
</dbReference>
<keyword evidence="4 7" id="KW-0479">Metal-binding</keyword>
<evidence type="ECO:0000256" key="7">
    <source>
        <dbReference type="RuleBase" id="RU004326"/>
    </source>
</evidence>
<accession>A3ZYD3</accession>
<evidence type="ECO:0000256" key="6">
    <source>
        <dbReference type="ARBA" id="ARBA00023235"/>
    </source>
</evidence>
<dbReference type="PANTHER" id="PTHR42946:SF1">
    <property type="entry name" value="PHOSPHOGLUCOMUTASE (ALPHA-D-GLUCOSE-1,6-BISPHOSPHATE-DEPENDENT)"/>
    <property type="match status" value="1"/>
</dbReference>
<dbReference type="InterPro" id="IPR036900">
    <property type="entry name" value="A-D-PHexomutase_C_sf"/>
</dbReference>
<dbReference type="HOGENOM" id="CLU_016950_7_1_0"/>
<feature type="domain" description="Alpha-D-phosphohexomutase alpha/beta/alpha" evidence="11">
    <location>
        <begin position="270"/>
        <end position="374"/>
    </location>
</feature>